<dbReference type="STRING" id="573024.SAMN05216208_0886"/>
<evidence type="ECO:0000313" key="3">
    <source>
        <dbReference type="Proteomes" id="UP000186019"/>
    </source>
</evidence>
<name>A0A1N7FPR2_9RHOB</name>
<feature type="transmembrane region" description="Helical" evidence="1">
    <location>
        <begin position="66"/>
        <end position="85"/>
    </location>
</feature>
<keyword evidence="1" id="KW-0812">Transmembrane</keyword>
<dbReference type="OrthoDB" id="7745547at2"/>
<evidence type="ECO:0000256" key="1">
    <source>
        <dbReference type="SAM" id="Phobius"/>
    </source>
</evidence>
<keyword evidence="1" id="KW-0472">Membrane</keyword>
<dbReference type="RefSeq" id="WP_076531905.1">
    <property type="nucleotide sequence ID" value="NZ_CANNEL010000001.1"/>
</dbReference>
<accession>A0A1N7FPR2</accession>
<evidence type="ECO:0000313" key="2">
    <source>
        <dbReference type="EMBL" id="SIS02301.1"/>
    </source>
</evidence>
<dbReference type="EMBL" id="FTNV01000001">
    <property type="protein sequence ID" value="SIS02301.1"/>
    <property type="molecule type" value="Genomic_DNA"/>
</dbReference>
<reference evidence="2 3" key="1">
    <citation type="submission" date="2017-01" db="EMBL/GenBank/DDBJ databases">
        <authorList>
            <person name="Mah S.A."/>
            <person name="Swanson W.J."/>
            <person name="Moy G.W."/>
            <person name="Vacquier V.D."/>
        </authorList>
    </citation>
    <scope>NUCLEOTIDE SEQUENCE [LARGE SCALE GENOMIC DNA]</scope>
    <source>
        <strain evidence="2 3">DSM 29590</strain>
    </source>
</reference>
<dbReference type="Proteomes" id="UP000186019">
    <property type="component" value="Unassembled WGS sequence"/>
</dbReference>
<dbReference type="AlphaFoldDB" id="A0A1N7FPR2"/>
<keyword evidence="1" id="KW-1133">Transmembrane helix</keyword>
<gene>
    <name evidence="2" type="ORF">SAMN05421666_1250</name>
</gene>
<sequence length="168" mass="18090">MTALPDTFMPEGPLRHQRVVPQHHIEMSDDGGLRRLGMRGTALSLLVASVGLWLVPVIEGDAMMQLFKLAFSAAMAMIGVMLLGARVGPMGPEVRVDPATRRMTIIERGHDGHVRSETVHDIDALGDIVLRDGLLTARCAGGQTLVTLPVSDPRIEAALMRVLANRAA</sequence>
<protein>
    <submittedName>
        <fullName evidence="2">Uncharacterized protein</fullName>
    </submittedName>
</protein>
<feature type="transmembrane region" description="Helical" evidence="1">
    <location>
        <begin position="36"/>
        <end position="54"/>
    </location>
</feature>
<organism evidence="2 3">
    <name type="scientific">Roseovarius nanhaiticus</name>
    <dbReference type="NCBI Taxonomy" id="573024"/>
    <lineage>
        <taxon>Bacteria</taxon>
        <taxon>Pseudomonadati</taxon>
        <taxon>Pseudomonadota</taxon>
        <taxon>Alphaproteobacteria</taxon>
        <taxon>Rhodobacterales</taxon>
        <taxon>Roseobacteraceae</taxon>
        <taxon>Roseovarius</taxon>
    </lineage>
</organism>
<keyword evidence="3" id="KW-1185">Reference proteome</keyword>
<proteinExistence type="predicted"/>